<keyword evidence="4" id="KW-0472">Membrane</keyword>
<keyword evidence="8" id="KW-1185">Reference proteome</keyword>
<evidence type="ECO:0000256" key="1">
    <source>
        <dbReference type="ARBA" id="ARBA00022490"/>
    </source>
</evidence>
<comment type="similarity">
    <text evidence="3">Belongs to the RimP family.</text>
</comment>
<dbReference type="InterPro" id="IPR028989">
    <property type="entry name" value="RimP_N"/>
</dbReference>
<evidence type="ECO:0000313" key="7">
    <source>
        <dbReference type="EMBL" id="SNS00415.1"/>
    </source>
</evidence>
<proteinExistence type="inferred from homology"/>
<keyword evidence="4" id="KW-0812">Transmembrane</keyword>
<dbReference type="InterPro" id="IPR003728">
    <property type="entry name" value="Ribosome_maturation_RimP"/>
</dbReference>
<reference evidence="8" key="1">
    <citation type="submission" date="2017-06" db="EMBL/GenBank/DDBJ databases">
        <authorList>
            <person name="Varghese N."/>
            <person name="Submissions S."/>
        </authorList>
    </citation>
    <scope>NUCLEOTIDE SEQUENCE [LARGE SCALE GENOMIC DNA]</scope>
    <source>
        <strain evidence="8">Ca-68</strain>
    </source>
</reference>
<evidence type="ECO:0000313" key="8">
    <source>
        <dbReference type="Proteomes" id="UP000198305"/>
    </source>
</evidence>
<dbReference type="NCBIfam" id="NF000929">
    <property type="entry name" value="PRK00092.2-1"/>
    <property type="match status" value="1"/>
</dbReference>
<dbReference type="GO" id="GO:0000028">
    <property type="term" value="P:ribosomal small subunit assembly"/>
    <property type="evidence" value="ECO:0007669"/>
    <property type="project" value="TreeGrafter"/>
</dbReference>
<dbReference type="PANTHER" id="PTHR33867">
    <property type="entry name" value="RIBOSOME MATURATION FACTOR RIMP"/>
    <property type="match status" value="1"/>
</dbReference>
<gene>
    <name evidence="3" type="primary">rimP</name>
    <name evidence="7" type="ORF">SAMN05192560_2174</name>
</gene>
<dbReference type="HAMAP" id="MF_01077">
    <property type="entry name" value="RimP"/>
    <property type="match status" value="1"/>
</dbReference>
<dbReference type="CDD" id="cd01734">
    <property type="entry name" value="YlxS_C"/>
    <property type="match status" value="1"/>
</dbReference>
<name>A0A239AXI7_9PROT</name>
<keyword evidence="4" id="KW-1133">Transmembrane helix</keyword>
<dbReference type="EMBL" id="FZOA01000010">
    <property type="protein sequence ID" value="SNS00415.1"/>
    <property type="molecule type" value="Genomic_DNA"/>
</dbReference>
<keyword evidence="1 3" id="KW-0963">Cytoplasm</keyword>
<evidence type="ECO:0000256" key="2">
    <source>
        <dbReference type="ARBA" id="ARBA00022517"/>
    </source>
</evidence>
<evidence type="ECO:0000256" key="3">
    <source>
        <dbReference type="HAMAP-Rule" id="MF_01077"/>
    </source>
</evidence>
<feature type="transmembrane region" description="Helical" evidence="4">
    <location>
        <begin position="6"/>
        <end position="24"/>
    </location>
</feature>
<dbReference type="GO" id="GO:0006412">
    <property type="term" value="P:translation"/>
    <property type="evidence" value="ECO:0007669"/>
    <property type="project" value="TreeGrafter"/>
</dbReference>
<dbReference type="Gene3D" id="2.30.30.180">
    <property type="entry name" value="Ribosome maturation factor RimP, C-terminal domain"/>
    <property type="match status" value="1"/>
</dbReference>
<feature type="domain" description="Ribosome maturation factor RimP N-terminal" evidence="5">
    <location>
        <begin position="39"/>
        <end position="107"/>
    </location>
</feature>
<dbReference type="SUPFAM" id="SSF75420">
    <property type="entry name" value="YhbC-like, N-terminal domain"/>
    <property type="match status" value="1"/>
</dbReference>
<feature type="domain" description="Ribosome maturation factor RimP C-terminal" evidence="6">
    <location>
        <begin position="110"/>
        <end position="175"/>
    </location>
</feature>
<dbReference type="InterPro" id="IPR036847">
    <property type="entry name" value="RimP_C_sf"/>
</dbReference>
<dbReference type="Proteomes" id="UP000198305">
    <property type="component" value="Unassembled WGS sequence"/>
</dbReference>
<comment type="function">
    <text evidence="3">Required for maturation of 30S ribosomal subunits.</text>
</comment>
<sequence>MCYQYLVAIIAALGMGVEPIFYLWNQAIRFAMQDLNALLEKSLNQLGYELVEMELANRGKMIRLFIDKPEGINIDDCVLVSNHLSNLLAVEHDIDYDRLEVSSPGLDRVLRKESDFVRFVGERALVKLRSPIEGRKNFLGILRGVDQDHLVIECEGVEQRIALSSIDKARLSPEF</sequence>
<dbReference type="PANTHER" id="PTHR33867:SF1">
    <property type="entry name" value="RIBOSOME MATURATION FACTOR RIMP"/>
    <property type="match status" value="1"/>
</dbReference>
<dbReference type="InterPro" id="IPR035956">
    <property type="entry name" value="RimP_N_sf"/>
</dbReference>
<keyword evidence="2 3" id="KW-0690">Ribosome biogenesis</keyword>
<comment type="subcellular location">
    <subcellularLocation>
        <location evidence="3">Cytoplasm</location>
    </subcellularLocation>
</comment>
<organism evidence="7 8">
    <name type="scientific">Methylobacillus rhizosphaerae</name>
    <dbReference type="NCBI Taxonomy" id="551994"/>
    <lineage>
        <taxon>Bacteria</taxon>
        <taxon>Pseudomonadati</taxon>
        <taxon>Pseudomonadota</taxon>
        <taxon>Betaproteobacteria</taxon>
        <taxon>Nitrosomonadales</taxon>
        <taxon>Methylophilaceae</taxon>
        <taxon>Methylobacillus</taxon>
    </lineage>
</organism>
<evidence type="ECO:0000259" key="5">
    <source>
        <dbReference type="Pfam" id="PF02576"/>
    </source>
</evidence>
<dbReference type="Pfam" id="PF02576">
    <property type="entry name" value="RimP_N"/>
    <property type="match status" value="1"/>
</dbReference>
<dbReference type="Pfam" id="PF17384">
    <property type="entry name" value="DUF150_C"/>
    <property type="match status" value="1"/>
</dbReference>
<dbReference type="GO" id="GO:0005829">
    <property type="term" value="C:cytosol"/>
    <property type="evidence" value="ECO:0007669"/>
    <property type="project" value="TreeGrafter"/>
</dbReference>
<dbReference type="Gene3D" id="3.30.300.70">
    <property type="entry name" value="RimP-like superfamily, N-terminal"/>
    <property type="match status" value="1"/>
</dbReference>
<evidence type="ECO:0000256" key="4">
    <source>
        <dbReference type="SAM" id="Phobius"/>
    </source>
</evidence>
<dbReference type="AlphaFoldDB" id="A0A239AXI7"/>
<accession>A0A239AXI7</accession>
<dbReference type="SUPFAM" id="SSF74942">
    <property type="entry name" value="YhbC-like, C-terminal domain"/>
    <property type="match status" value="1"/>
</dbReference>
<dbReference type="InterPro" id="IPR028998">
    <property type="entry name" value="RimP_C"/>
</dbReference>
<protein>
    <recommendedName>
        <fullName evidence="3">Ribosome maturation factor RimP</fullName>
    </recommendedName>
</protein>
<evidence type="ECO:0000259" key="6">
    <source>
        <dbReference type="Pfam" id="PF17384"/>
    </source>
</evidence>